<evidence type="ECO:0000313" key="4">
    <source>
        <dbReference type="EMBL" id="TVY51090.1"/>
    </source>
</evidence>
<evidence type="ECO:0000256" key="2">
    <source>
        <dbReference type="ARBA" id="ARBA00023002"/>
    </source>
</evidence>
<reference evidence="4 5" key="1">
    <citation type="submission" date="2018-05" db="EMBL/GenBank/DDBJ databases">
        <title>Whole genome sequencing for identification of molecular markers to develop diagnostic detection tools for the regulated plant pathogen Lachnellula willkommii.</title>
        <authorList>
            <person name="Giroux E."/>
            <person name="Bilodeau G."/>
        </authorList>
    </citation>
    <scope>NUCLEOTIDE SEQUENCE [LARGE SCALE GENOMIC DNA]</scope>
    <source>
        <strain evidence="4 5">CBS 625.97</strain>
    </source>
</reference>
<dbReference type="PANTHER" id="PTHR44169:SF6">
    <property type="entry name" value="NADPH-DEPENDENT 1-ACYLDIHYDROXYACETONE PHOSPHATE REDUCTASE"/>
    <property type="match status" value="1"/>
</dbReference>
<sequence>MSLTTKKAAAVTVDGSALASAFLSEGCHVFATNRNVSKMSTLSKLSNVTLLDLEVTIDLQITATVDSVMQTTGRLDILINNAGCNHFSPVLDIDIFEVKQIFEINLWGPLALIKAFMPLLIESKGTVVNTTSISRYLNVPYMAATKRSLELIAETLRLKIEPFSVKVVQVVTGAVRSNGQTYFEDWKLPEDSLYKPIEALIANRARRGDGHPRVETEKYAKDVVDDIISGKTGKVWRGGNATSTKRATTSDVSQSLLDKGASKDTGLDQLGANKQS</sequence>
<dbReference type="PRINTS" id="PR00081">
    <property type="entry name" value="GDHRDH"/>
</dbReference>
<dbReference type="SUPFAM" id="SSF51735">
    <property type="entry name" value="NAD(P)-binding Rossmann-fold domains"/>
    <property type="match status" value="1"/>
</dbReference>
<dbReference type="Proteomes" id="UP000481288">
    <property type="component" value="Unassembled WGS sequence"/>
</dbReference>
<evidence type="ECO:0000313" key="5">
    <source>
        <dbReference type="Proteomes" id="UP000481288"/>
    </source>
</evidence>
<dbReference type="GO" id="GO:0004806">
    <property type="term" value="F:triacylglycerol lipase activity"/>
    <property type="evidence" value="ECO:0007669"/>
    <property type="project" value="TreeGrafter"/>
</dbReference>
<accession>A0A7D8YIZ0</accession>
<dbReference type="InterPro" id="IPR002347">
    <property type="entry name" value="SDR_fam"/>
</dbReference>
<comment type="caution">
    <text evidence="4">The sequence shown here is derived from an EMBL/GenBank/DDBJ whole genome shotgun (WGS) entry which is preliminary data.</text>
</comment>
<dbReference type="OrthoDB" id="2102561at2759"/>
<dbReference type="GO" id="GO:0005811">
    <property type="term" value="C:lipid droplet"/>
    <property type="evidence" value="ECO:0007669"/>
    <property type="project" value="TreeGrafter"/>
</dbReference>
<proteinExistence type="inferred from homology"/>
<dbReference type="Pfam" id="PF00106">
    <property type="entry name" value="adh_short"/>
    <property type="match status" value="1"/>
</dbReference>
<keyword evidence="2" id="KW-0560">Oxidoreductase</keyword>
<gene>
    <name evidence="4" type="primary">cctT_1</name>
    <name evidence="4" type="ORF">LCER1_G008093</name>
</gene>
<protein>
    <submittedName>
        <fullName evidence="4">Short-chain dehydrogenase cctT</fullName>
    </submittedName>
</protein>
<dbReference type="GO" id="GO:0006654">
    <property type="term" value="P:phosphatidic acid biosynthetic process"/>
    <property type="evidence" value="ECO:0007669"/>
    <property type="project" value="TreeGrafter"/>
</dbReference>
<dbReference type="AlphaFoldDB" id="A0A7D8YIZ0"/>
<organism evidence="4 5">
    <name type="scientific">Lachnellula cervina</name>
    <dbReference type="NCBI Taxonomy" id="1316786"/>
    <lineage>
        <taxon>Eukaryota</taxon>
        <taxon>Fungi</taxon>
        <taxon>Dikarya</taxon>
        <taxon>Ascomycota</taxon>
        <taxon>Pezizomycotina</taxon>
        <taxon>Leotiomycetes</taxon>
        <taxon>Helotiales</taxon>
        <taxon>Lachnaceae</taxon>
        <taxon>Lachnellula</taxon>
    </lineage>
</organism>
<evidence type="ECO:0000256" key="3">
    <source>
        <dbReference type="SAM" id="MobiDB-lite"/>
    </source>
</evidence>
<dbReference type="GO" id="GO:0019433">
    <property type="term" value="P:triglyceride catabolic process"/>
    <property type="evidence" value="ECO:0007669"/>
    <property type="project" value="TreeGrafter"/>
</dbReference>
<dbReference type="GO" id="GO:0005783">
    <property type="term" value="C:endoplasmic reticulum"/>
    <property type="evidence" value="ECO:0007669"/>
    <property type="project" value="TreeGrafter"/>
</dbReference>
<dbReference type="Gene3D" id="3.40.50.720">
    <property type="entry name" value="NAD(P)-binding Rossmann-like Domain"/>
    <property type="match status" value="1"/>
</dbReference>
<keyword evidence="5" id="KW-1185">Reference proteome</keyword>
<dbReference type="PANTHER" id="PTHR44169">
    <property type="entry name" value="NADPH-DEPENDENT 1-ACYLDIHYDROXYACETONE PHOSPHATE REDUCTASE"/>
    <property type="match status" value="1"/>
</dbReference>
<feature type="compositionally biased region" description="Polar residues" evidence="3">
    <location>
        <begin position="240"/>
        <end position="256"/>
    </location>
</feature>
<dbReference type="GO" id="GO:0000140">
    <property type="term" value="F:acylglycerone-phosphate reductase (NADP+) activity"/>
    <property type="evidence" value="ECO:0007669"/>
    <property type="project" value="TreeGrafter"/>
</dbReference>
<name>A0A7D8YIZ0_9HELO</name>
<comment type="similarity">
    <text evidence="1">Belongs to the short-chain dehydrogenases/reductases (SDR) family.</text>
</comment>
<feature type="region of interest" description="Disordered" evidence="3">
    <location>
        <begin position="238"/>
        <end position="276"/>
    </location>
</feature>
<dbReference type="EMBL" id="QGMG01000909">
    <property type="protein sequence ID" value="TVY51090.1"/>
    <property type="molecule type" value="Genomic_DNA"/>
</dbReference>
<dbReference type="InterPro" id="IPR036291">
    <property type="entry name" value="NAD(P)-bd_dom_sf"/>
</dbReference>
<evidence type="ECO:0000256" key="1">
    <source>
        <dbReference type="ARBA" id="ARBA00006484"/>
    </source>
</evidence>